<dbReference type="GO" id="GO:0004252">
    <property type="term" value="F:serine-type endopeptidase activity"/>
    <property type="evidence" value="ECO:0007669"/>
    <property type="project" value="InterPro"/>
</dbReference>
<dbReference type="Pfam" id="PF00574">
    <property type="entry name" value="CLP_protease"/>
    <property type="match status" value="1"/>
</dbReference>
<keyword evidence="2" id="KW-0963">Cytoplasm</keyword>
<evidence type="ECO:0000313" key="5">
    <source>
        <dbReference type="EMBL" id="DAE03867.1"/>
    </source>
</evidence>
<evidence type="ECO:0000256" key="1">
    <source>
        <dbReference type="ARBA" id="ARBA00007039"/>
    </source>
</evidence>
<accession>A0A8S5PBN6</accession>
<dbReference type="GO" id="GO:0004176">
    <property type="term" value="F:ATP-dependent peptidase activity"/>
    <property type="evidence" value="ECO:0007669"/>
    <property type="project" value="InterPro"/>
</dbReference>
<dbReference type="PANTHER" id="PTHR10381">
    <property type="entry name" value="ATP-DEPENDENT CLP PROTEASE PROTEOLYTIC SUBUNIT"/>
    <property type="match status" value="1"/>
</dbReference>
<sequence length="743" mass="81070">MTPFTRGQACPGSILLRRRQRGKSRYGAGPQPNLTGPGHAGETLMRLNVAAKRKSMKTKKRGWCSTLTRQTTKESAVTEKTKQISQRQATQAKKTESWFWMAARGETEAEIYIYDEIGFQGVPAKQFISDLQALGEIKHITLHINSPGGSIFEGIAIFNALKYHPAAITVHVDGVAASMASVIAMVGNPVIMPANSFMMIHKPWTVAGGDADDMRDFAELLDKTEAVLIPAYAAKTGLAHEVIAGMLKEETWMDGTQCVSLGFADQLAPAVQAMARIDSKRIEEYEKMPENLRNMLTPPQNSLTHEPAPPVPKVVMNEAGLREQFMEEQRVRARALNDLFGMFGDKYTALQAACIADPTCTLELAREKLLTQMGKDCTPSNKSAATHIYAGNGNFTGDGIRQAIMARAGYEPLQPDNPYNAMTLREHARLSLTERGFGVASYNQVQIVGLAFTHSTSDFGNIMLDVSYKSILQGWEEAPETFGEWTKKGQLSDFKIAHRVGLGGFPSLRQVREGAEYKYVTTSDKQATIALATYGELFSITRQAIINDDLSMLTDVPVKLGRAAKATVADLVYAILTTNPTLSTDNVPLFDKARHANVLEKAGMDVASLDKARQMMRRQKEGERHLNIRPAFVLVPTAMESTASQVIRSASVKGADINAGIINPVQNFATVIAEPRLDDASQSTFYLAAAKGSDTIEVAYLNGVDTPFIDQTEGFSSDGITTKVRIDAGVAPVDHRGLVQCVA</sequence>
<dbReference type="InterPro" id="IPR029045">
    <property type="entry name" value="ClpP/crotonase-like_dom_sf"/>
</dbReference>
<dbReference type="InterPro" id="IPR023562">
    <property type="entry name" value="ClpP/TepA"/>
</dbReference>
<keyword evidence="3" id="KW-0378">Hydrolase</keyword>
<dbReference type="NCBIfam" id="NF045542">
    <property type="entry name" value="Clp_rel_HeadMat"/>
    <property type="match status" value="1"/>
</dbReference>
<comment type="similarity">
    <text evidence="1">Belongs to the peptidase S14 family.</text>
</comment>
<reference evidence="5" key="1">
    <citation type="journal article" date="2021" name="Proc. Natl. Acad. Sci. U.S.A.">
        <title>A Catalog of Tens of Thousands of Viruses from Human Metagenomes Reveals Hidden Associations with Chronic Diseases.</title>
        <authorList>
            <person name="Tisza M.J."/>
            <person name="Buck C.B."/>
        </authorList>
    </citation>
    <scope>NUCLEOTIDE SEQUENCE</scope>
    <source>
        <strain evidence="5">Ct0WL2</strain>
    </source>
</reference>
<dbReference type="GO" id="GO:0009368">
    <property type="term" value="C:endopeptidase Clp complex"/>
    <property type="evidence" value="ECO:0007669"/>
    <property type="project" value="TreeGrafter"/>
</dbReference>
<feature type="region of interest" description="Disordered" evidence="4">
    <location>
        <begin position="20"/>
        <end position="40"/>
    </location>
</feature>
<organism evidence="5">
    <name type="scientific">Siphoviridae sp. ct0WL2</name>
    <dbReference type="NCBI Taxonomy" id="2825294"/>
    <lineage>
        <taxon>Viruses</taxon>
        <taxon>Duplodnaviria</taxon>
        <taxon>Heunggongvirae</taxon>
        <taxon>Uroviricota</taxon>
        <taxon>Caudoviricetes</taxon>
    </lineage>
</organism>
<dbReference type="NCBIfam" id="NF045540">
    <property type="entry name" value="scaf_prot_MCP1"/>
    <property type="match status" value="1"/>
</dbReference>
<dbReference type="GO" id="GO:0051117">
    <property type="term" value="F:ATPase binding"/>
    <property type="evidence" value="ECO:0007669"/>
    <property type="project" value="TreeGrafter"/>
</dbReference>
<dbReference type="InterPro" id="IPR001907">
    <property type="entry name" value="ClpP"/>
</dbReference>
<dbReference type="CDD" id="cd07016">
    <property type="entry name" value="S14_ClpP_1"/>
    <property type="match status" value="1"/>
</dbReference>
<dbReference type="EMBL" id="BK015376">
    <property type="protein sequence ID" value="DAE03867.1"/>
    <property type="molecule type" value="Genomic_DNA"/>
</dbReference>
<dbReference type="PRINTS" id="PR00127">
    <property type="entry name" value="CLPPROTEASEP"/>
</dbReference>
<evidence type="ECO:0000256" key="2">
    <source>
        <dbReference type="ARBA" id="ARBA00022490"/>
    </source>
</evidence>
<name>A0A8S5PBN6_9CAUD</name>
<evidence type="ECO:0000256" key="4">
    <source>
        <dbReference type="SAM" id="MobiDB-lite"/>
    </source>
</evidence>
<proteinExistence type="inferred from homology"/>
<dbReference type="GO" id="GO:0006515">
    <property type="term" value="P:protein quality control for misfolded or incompletely synthesized proteins"/>
    <property type="evidence" value="ECO:0007669"/>
    <property type="project" value="TreeGrafter"/>
</dbReference>
<protein>
    <submittedName>
        <fullName evidence="5">Major capsid protein</fullName>
    </submittedName>
</protein>
<dbReference type="PANTHER" id="PTHR10381:SF70">
    <property type="entry name" value="ATP-DEPENDENT CLP PROTEASE PROTEOLYTIC SUBUNIT"/>
    <property type="match status" value="1"/>
</dbReference>
<dbReference type="SUPFAM" id="SSF52096">
    <property type="entry name" value="ClpP/crotonase"/>
    <property type="match status" value="1"/>
</dbReference>
<evidence type="ECO:0000256" key="3">
    <source>
        <dbReference type="ARBA" id="ARBA00022801"/>
    </source>
</evidence>
<dbReference type="Gene3D" id="3.90.226.10">
    <property type="entry name" value="2-enoyl-CoA Hydratase, Chain A, domain 1"/>
    <property type="match status" value="1"/>
</dbReference>
<dbReference type="Pfam" id="PF25209">
    <property type="entry name" value="Phage_capsid_4"/>
    <property type="match status" value="1"/>
</dbReference>